<protein>
    <submittedName>
        <fullName evidence="2">HDOD domain-containing protein</fullName>
    </submittedName>
</protein>
<dbReference type="Pfam" id="PF08668">
    <property type="entry name" value="HDOD"/>
    <property type="match status" value="1"/>
</dbReference>
<dbReference type="KEGG" id="dce:O6P33_12565"/>
<dbReference type="InterPro" id="IPR013976">
    <property type="entry name" value="HDOD"/>
</dbReference>
<dbReference type="Gene3D" id="1.10.3210.10">
    <property type="entry name" value="Hypothetical protein af1432"/>
    <property type="match status" value="1"/>
</dbReference>
<evidence type="ECO:0000259" key="1">
    <source>
        <dbReference type="PROSITE" id="PS51833"/>
    </source>
</evidence>
<proteinExistence type="predicted"/>
<dbReference type="SUPFAM" id="SSF109604">
    <property type="entry name" value="HD-domain/PDEase-like"/>
    <property type="match status" value="1"/>
</dbReference>
<dbReference type="RefSeq" id="WP_269818109.1">
    <property type="nucleotide sequence ID" value="NZ_CP114976.1"/>
</dbReference>
<organism evidence="2 3">
    <name type="scientific">Denitrificimonas caeni</name>
    <dbReference type="NCBI Taxonomy" id="521720"/>
    <lineage>
        <taxon>Bacteria</taxon>
        <taxon>Pseudomonadati</taxon>
        <taxon>Pseudomonadota</taxon>
        <taxon>Gammaproteobacteria</taxon>
        <taxon>Pseudomonadales</taxon>
        <taxon>Pseudomonadaceae</taxon>
        <taxon>Denitrificimonas</taxon>
    </lineage>
</organism>
<reference evidence="2 3" key="1">
    <citation type="submission" date="2022-12" db="EMBL/GenBank/DDBJ databases">
        <title>Coexistence and Characterization of a Novel Tigecycline Resistance gene tet(X) variant and blaNDM-1 in a Pseudomonas caeni Isolate of Chicken Origin.</title>
        <authorList>
            <person name="Lu X."/>
            <person name="Zhang L."/>
            <person name="Li R."/>
            <person name="Wang Z."/>
        </authorList>
    </citation>
    <scope>NUCLEOTIDE SEQUENCE [LARGE SCALE GENOMIC DNA]</scope>
    <source>
        <strain evidence="2 3">CE14</strain>
    </source>
</reference>
<dbReference type="PANTHER" id="PTHR33525">
    <property type="match status" value="1"/>
</dbReference>
<name>A0AAF0AIM2_9GAMM</name>
<dbReference type="PROSITE" id="PS51833">
    <property type="entry name" value="HDOD"/>
    <property type="match status" value="1"/>
</dbReference>
<dbReference type="EMBL" id="CP114976">
    <property type="protein sequence ID" value="WBE25164.1"/>
    <property type="molecule type" value="Genomic_DNA"/>
</dbReference>
<dbReference type="InterPro" id="IPR052340">
    <property type="entry name" value="RNase_Y/CdgJ"/>
</dbReference>
<keyword evidence="3" id="KW-1185">Reference proteome</keyword>
<evidence type="ECO:0000313" key="3">
    <source>
        <dbReference type="Proteomes" id="UP001212189"/>
    </source>
</evidence>
<dbReference type="PANTHER" id="PTHR33525:SF3">
    <property type="entry name" value="RIBONUCLEASE Y"/>
    <property type="match status" value="1"/>
</dbReference>
<sequence length="512" mass="58131">MAFIVPQNEILIQWIKKLDNTRLPVYKAHRELALQALKNPSNSLREIAKVISRAPTIAFILMREANRSRSSLAEPVQTLENALSRLGLQRCSTLLNSLQDSDISEIPQALRQVWLIGQHLNIQAVGLFSTRMARLWQEIHWGSLLFLSPAWPLLTRHPEFFAQWEQRVLGNNEPAEQVERELLGMPLTALCLGLAEHWQLPLWVIEGYRLLSENPQQLVRALHIARQTEQPLLQQQKLDQQPLLNNWLNRPANTLVFTCGLVIAAHNSWGNEQCLRWQRLISLYLKQDLASVQQTTHQLAVNHARLQRHHDLWQPAQALLWPWATQRLQQPTVQDSAPAPSTADLALWRSHCAELLRSPSPFSNTVQLIQRISQALASCGMQRICIMMLDKLGQQVQVAQLQGIPTEQLPRIFTLAANPVTAHLLKQASQLALSDSNRARIGPHLPSELTQVFNDSHWLLASLSNGRRVVMLIAADQSSNNLHSTTVQAFKKTLQCIERGLLIFSAPQHEQR</sequence>
<dbReference type="AlphaFoldDB" id="A0AAF0AIM2"/>
<feature type="domain" description="HDOD" evidence="1">
    <location>
        <begin position="23"/>
        <end position="214"/>
    </location>
</feature>
<evidence type="ECO:0000313" key="2">
    <source>
        <dbReference type="EMBL" id="WBE25164.1"/>
    </source>
</evidence>
<gene>
    <name evidence="2" type="ORF">O6P33_12565</name>
</gene>
<accession>A0AAF0AIM2</accession>
<dbReference type="Proteomes" id="UP001212189">
    <property type="component" value="Chromosome"/>
</dbReference>